<dbReference type="GO" id="GO:0006086">
    <property type="term" value="P:pyruvate decarboxylation to acetyl-CoA"/>
    <property type="evidence" value="ECO:0007669"/>
    <property type="project" value="InterPro"/>
</dbReference>
<dbReference type="CDD" id="cd02000">
    <property type="entry name" value="TPP_E1_PDC_ADC_BCADC"/>
    <property type="match status" value="1"/>
</dbReference>
<comment type="catalytic activity">
    <reaction evidence="7 8">
        <text>N(6)-[(R)-lipoyl]-L-lysyl-[protein] + pyruvate + H(+) = N(6)-[(R)-S(8)-acetyldihydrolipoyl]-L-lysyl-[protein] + CO2</text>
        <dbReference type="Rhea" id="RHEA:19189"/>
        <dbReference type="Rhea" id="RHEA-COMP:10474"/>
        <dbReference type="Rhea" id="RHEA-COMP:10478"/>
        <dbReference type="ChEBI" id="CHEBI:15361"/>
        <dbReference type="ChEBI" id="CHEBI:15378"/>
        <dbReference type="ChEBI" id="CHEBI:16526"/>
        <dbReference type="ChEBI" id="CHEBI:83099"/>
        <dbReference type="ChEBI" id="CHEBI:83111"/>
        <dbReference type="EC" id="1.2.4.1"/>
    </reaction>
</comment>
<evidence type="ECO:0000256" key="4">
    <source>
        <dbReference type="ARBA" id="ARBA00023052"/>
    </source>
</evidence>
<protein>
    <recommendedName>
        <fullName evidence="8">Pyruvate dehydrogenase E1 component subunit alpha</fullName>
        <ecNumber evidence="8">1.2.4.1</ecNumber>
    </recommendedName>
</protein>
<evidence type="ECO:0000256" key="3">
    <source>
        <dbReference type="ARBA" id="ARBA00023002"/>
    </source>
</evidence>
<comment type="subunit">
    <text evidence="2">Tetramer of 2 alpha and 2 beta subunits.</text>
</comment>
<dbReference type="OrthoDB" id="10256198at2759"/>
<dbReference type="PANTHER" id="PTHR11516:SF60">
    <property type="entry name" value="PYRUVATE DEHYDROGENASE E1 COMPONENT SUBUNIT ALPHA"/>
    <property type="match status" value="1"/>
</dbReference>
<dbReference type="InterPro" id="IPR029061">
    <property type="entry name" value="THDP-binding"/>
</dbReference>
<dbReference type="InterPro" id="IPR037176">
    <property type="entry name" value="Osmotin/thaumatin-like_sf"/>
</dbReference>
<dbReference type="PANTHER" id="PTHR11516">
    <property type="entry name" value="PYRUVATE DEHYDROGENASE E1 COMPONENT, ALPHA SUBUNIT BACTERIAL AND ORGANELLAR"/>
    <property type="match status" value="1"/>
</dbReference>
<keyword evidence="4 8" id="KW-0786">Thiamine pyrophosphate</keyword>
<comment type="cofactor">
    <cofactor evidence="1 8">
        <name>thiamine diphosphate</name>
        <dbReference type="ChEBI" id="CHEBI:58937"/>
    </cofactor>
</comment>
<dbReference type="SMART" id="SM00205">
    <property type="entry name" value="THN"/>
    <property type="match status" value="1"/>
</dbReference>
<dbReference type="FunFam" id="2.60.110.10:FF:000001">
    <property type="entry name" value="THAUMATIN-LIKE PROTEIN 1"/>
    <property type="match status" value="1"/>
</dbReference>
<evidence type="ECO:0000256" key="8">
    <source>
        <dbReference type="RuleBase" id="RU361139"/>
    </source>
</evidence>
<dbReference type="SUPFAM" id="SSF49870">
    <property type="entry name" value="Osmotin, thaumatin-like protein"/>
    <property type="match status" value="1"/>
</dbReference>
<evidence type="ECO:0000256" key="5">
    <source>
        <dbReference type="ARBA" id="ARBA00023317"/>
    </source>
</evidence>
<name>A0A9E7FZR9_9LILI</name>
<evidence type="ECO:0000256" key="6">
    <source>
        <dbReference type="ARBA" id="ARBA00025211"/>
    </source>
</evidence>
<dbReference type="FunFam" id="3.40.50.970:FF:000013">
    <property type="entry name" value="Pyruvate dehydrogenase E1 component subunit alpha"/>
    <property type="match status" value="1"/>
</dbReference>
<evidence type="ECO:0000256" key="7">
    <source>
        <dbReference type="ARBA" id="ARBA00051231"/>
    </source>
</evidence>
<dbReference type="Gene3D" id="2.60.110.10">
    <property type="entry name" value="Thaumatin"/>
    <property type="match status" value="1"/>
</dbReference>
<dbReference type="Pfam" id="PF00314">
    <property type="entry name" value="Thaumatin"/>
    <property type="match status" value="1"/>
</dbReference>
<evidence type="ECO:0000259" key="10">
    <source>
        <dbReference type="Pfam" id="PF00676"/>
    </source>
</evidence>
<dbReference type="InterPro" id="IPR017597">
    <property type="entry name" value="Pyrv_DH_E1_asu_subgrp-y"/>
</dbReference>
<evidence type="ECO:0000256" key="9">
    <source>
        <dbReference type="SAM" id="MobiDB-lite"/>
    </source>
</evidence>
<dbReference type="Pfam" id="PF00676">
    <property type="entry name" value="E1_dh"/>
    <property type="match status" value="1"/>
</dbReference>
<dbReference type="Proteomes" id="UP001055439">
    <property type="component" value="Chromosome 5"/>
</dbReference>
<dbReference type="AlphaFoldDB" id="A0A9E7FZR9"/>
<keyword evidence="3 8" id="KW-0560">Oxidoreductase</keyword>
<dbReference type="GO" id="GO:0004739">
    <property type="term" value="F:pyruvate dehydrogenase (acetyl-transferring) activity"/>
    <property type="evidence" value="ECO:0007669"/>
    <property type="project" value="UniProtKB-UniRule"/>
</dbReference>
<comment type="function">
    <text evidence="6">The pyruvate dehydrogenase complex catalyzes the overall conversion of pyruvate to acetyl-CoA and CO(2). It contains multiple copies of three enzymatic components: pyruvate dehydrogenase (E1), dihydrolipoamide acetyltransferase (E2) and lipoamide dehydrogenase (E3).</text>
</comment>
<evidence type="ECO:0000256" key="2">
    <source>
        <dbReference type="ARBA" id="ARBA00011130"/>
    </source>
</evidence>
<dbReference type="CDD" id="cd09218">
    <property type="entry name" value="TLP-PA"/>
    <property type="match status" value="1"/>
</dbReference>
<organism evidence="11 12">
    <name type="scientific">Musa troglodytarum</name>
    <name type="common">fe'i banana</name>
    <dbReference type="NCBI Taxonomy" id="320322"/>
    <lineage>
        <taxon>Eukaryota</taxon>
        <taxon>Viridiplantae</taxon>
        <taxon>Streptophyta</taxon>
        <taxon>Embryophyta</taxon>
        <taxon>Tracheophyta</taxon>
        <taxon>Spermatophyta</taxon>
        <taxon>Magnoliopsida</taxon>
        <taxon>Liliopsida</taxon>
        <taxon>Zingiberales</taxon>
        <taxon>Musaceae</taxon>
        <taxon>Musa</taxon>
    </lineage>
</organism>
<feature type="domain" description="Dehydrogenase E1 component" evidence="10">
    <location>
        <begin position="88"/>
        <end position="391"/>
    </location>
</feature>
<dbReference type="Gene3D" id="3.40.50.970">
    <property type="match status" value="1"/>
</dbReference>
<dbReference type="PROSITE" id="PS00316">
    <property type="entry name" value="THAUMATIN_1"/>
    <property type="match status" value="1"/>
</dbReference>
<sequence length="792" mass="83612">MSAYAAVRIPSPALLGARSAGEKPYAPFVSCPAAHGLHRTHLRSTRLGRPLLAVSSDVLSGQKSLGSNSSPSHHAVVSREEALVLYEDMVLGRVFEDMCAQMYYRGKMFGFVHLYNGQEAVSTGFIKLLETRDSVVSTYRDHVHALSKGVPARAVMAELFGKATGCCRGQGGSMHMFSAPHNLLGGFAFIGEGIPVATGAAFSSKYRHEVLKESNPNGLDVTVAFFGDGTCNNGQFFECLNMAQLWKLPIVFVVENNLWAIGMSHLRATSDPEIWKKGPAFGMPGVPVDGMDVLKVREVAMEAIGRARSGEGPTLVECETYRFRGHSLADPDELRKPDEKAHYAARDPIITLKKYILENGLASETELKAIEKKIDELIEDAVEFADSSPPPPRSQLLENVFADPKGFGIGPDGKYRHLPLFVNPCAPASCVAPLPTFSCRVTALGVALPTSTGGLESSQHFSSTSSQELSSLMMFGSMAPLSVLVLVFFSARGCSAASFTFVNNCQYTVWPGVLSNAGNAALSTTGFAVEAGQSRSIEAPAVWSGRFWGRTLCATDSTGKFSCGTGDCGSGKVECSGRSAAPPATLAEFTLGGGGNGTDYYDVSLVDGYNLAMLVVPQGGSGCGSTGCVADLNGVCPSDLRVVLRSGTGASESVACKSACDAFGSPQYCCSGAYSNPNTCKPSSYSQFFKNACPKAYSYAFDDATSTFTCSSADYLITFCPGTASTSHKSTDHNPDATGGMPRNEGLPSNDGGAMVILGGYEFSQASPRAAREAALATVSLAALTSSLWLIC</sequence>
<dbReference type="InterPro" id="IPR017949">
    <property type="entry name" value="Thaumatin_CS"/>
</dbReference>
<gene>
    <name evidence="11" type="ORF">MUK42_19867</name>
</gene>
<evidence type="ECO:0000313" key="11">
    <source>
        <dbReference type="EMBL" id="URE06121.1"/>
    </source>
</evidence>
<feature type="region of interest" description="Disordered" evidence="9">
    <location>
        <begin position="725"/>
        <end position="746"/>
    </location>
</feature>
<keyword evidence="5 8" id="KW-0670">Pyruvate</keyword>
<proteinExistence type="predicted"/>
<dbReference type="InterPro" id="IPR001017">
    <property type="entry name" value="DH_E1"/>
</dbReference>
<dbReference type="NCBIfam" id="TIGR03182">
    <property type="entry name" value="PDH_E1_alph_y"/>
    <property type="match status" value="1"/>
</dbReference>
<accession>A0A9E7FZR9</accession>
<dbReference type="EC" id="1.2.4.1" evidence="8"/>
<keyword evidence="12" id="KW-1185">Reference proteome</keyword>
<dbReference type="SUPFAM" id="SSF52518">
    <property type="entry name" value="Thiamin diphosphate-binding fold (THDP-binding)"/>
    <property type="match status" value="1"/>
</dbReference>
<dbReference type="PRINTS" id="PR00347">
    <property type="entry name" value="THAUMATIN"/>
</dbReference>
<reference evidence="11" key="1">
    <citation type="submission" date="2022-05" db="EMBL/GenBank/DDBJ databases">
        <title>The Musa troglodytarum L. genome provides insights into the mechanism of non-climacteric behaviour and enrichment of carotenoids.</title>
        <authorList>
            <person name="Wang J."/>
        </authorList>
    </citation>
    <scope>NUCLEOTIDE SEQUENCE</scope>
    <source>
        <tissue evidence="11">Leaf</tissue>
    </source>
</reference>
<dbReference type="InterPro" id="IPR050642">
    <property type="entry name" value="PDH_E1_Alpha_Subunit"/>
</dbReference>
<evidence type="ECO:0000256" key="1">
    <source>
        <dbReference type="ARBA" id="ARBA00001964"/>
    </source>
</evidence>
<dbReference type="EMBL" id="CP097507">
    <property type="protein sequence ID" value="URE06121.1"/>
    <property type="molecule type" value="Genomic_DNA"/>
</dbReference>
<evidence type="ECO:0000313" key="12">
    <source>
        <dbReference type="Proteomes" id="UP001055439"/>
    </source>
</evidence>
<dbReference type="InterPro" id="IPR001938">
    <property type="entry name" value="Thaumatin"/>
</dbReference>
<dbReference type="PROSITE" id="PS51367">
    <property type="entry name" value="THAUMATIN_2"/>
    <property type="match status" value="1"/>
</dbReference>